<keyword evidence="3" id="KW-1185">Reference proteome</keyword>
<dbReference type="Pfam" id="PF07659">
    <property type="entry name" value="DUF1599"/>
    <property type="match status" value="1"/>
</dbReference>
<dbReference type="EMBL" id="KU665491">
    <property type="protein sequence ID" value="AMQ66736.1"/>
    <property type="molecule type" value="Genomic_DNA"/>
</dbReference>
<dbReference type="InterPro" id="IPR011630">
    <property type="entry name" value="DUF1599"/>
</dbReference>
<reference evidence="2 3" key="1">
    <citation type="submission" date="2016-02" db="EMBL/GenBank/DDBJ databases">
        <title>Isolation and characterization of bacteriophages from East Africa Rift Valley soda lakes.</title>
        <authorList>
            <person name="van Zyl L.J."/>
            <person name="Nemavhulani S."/>
            <person name="Cowan D.A."/>
            <person name="Trindade M.I."/>
        </authorList>
    </citation>
    <scope>NUCLEOTIDE SEQUENCE [LARGE SCALE GENOMIC DNA]</scope>
</reference>
<organism evidence="2 3">
    <name type="scientific">Bacillus phage Mgbh1</name>
    <dbReference type="NCBI Taxonomy" id="1796993"/>
    <lineage>
        <taxon>Viruses</taxon>
        <taxon>Duplodnaviria</taxon>
        <taxon>Heunggongvirae</taxon>
        <taxon>Uroviricota</taxon>
        <taxon>Caudoviricetes</taxon>
        <taxon>Magadivirus</taxon>
        <taxon>Magadivirus Mgbh1</taxon>
    </lineage>
</organism>
<sequence>MAKYVRVVKASEPCHWYANRIGEVFEFVDACVDLTGGYYECKDGYRIRCKDAEKVTVHEHEGELYTEVDREAEVGDTVLVTRLHDKEMYEVYEVMRRHTDTVTISNVHKQTIMYIRRGCWRGHDQYRVLEPLVVSVPSEAPKSTDDIVANLTRRTYEAEERIEALETGQRVLHKMIDGDKLAVNAVTPHNKKLTITSGTLSTSLKIKRPTTDLIAEVADDVRDLLIRKNGDYGDSFSKQYAEYGLMSSLIRMDDKIQRLKTLESGHEAQVDESIDDTLRDLAGYAVLTLVARKEQKMDEN</sequence>
<evidence type="ECO:0000313" key="3">
    <source>
        <dbReference type="Proteomes" id="UP000224134"/>
    </source>
</evidence>
<accession>A0A142F1S9</accession>
<evidence type="ECO:0000313" key="2">
    <source>
        <dbReference type="EMBL" id="AMQ66736.1"/>
    </source>
</evidence>
<feature type="domain" description="Nucleotide modification associated" evidence="1">
    <location>
        <begin position="228"/>
        <end position="290"/>
    </location>
</feature>
<dbReference type="Proteomes" id="UP000224134">
    <property type="component" value="Segment"/>
</dbReference>
<evidence type="ECO:0000259" key="1">
    <source>
        <dbReference type="Pfam" id="PF07659"/>
    </source>
</evidence>
<protein>
    <recommendedName>
        <fullName evidence="1">Nucleotide modification associated domain-containing protein</fullName>
    </recommendedName>
</protein>
<name>A0A142F1S9_9CAUD</name>
<dbReference type="GeneID" id="40070780"/>
<dbReference type="KEGG" id="vg:40070780"/>
<proteinExistence type="predicted"/>
<dbReference type="OrthoDB" id="17276at10239"/>
<dbReference type="RefSeq" id="YP_009595222.1">
    <property type="nucleotide sequence ID" value="NC_041879.1"/>
</dbReference>